<evidence type="ECO:0000256" key="1">
    <source>
        <dbReference type="SAM" id="Phobius"/>
    </source>
</evidence>
<keyword evidence="3" id="KW-1185">Reference proteome</keyword>
<accession>A0AAN6W3D4</accession>
<dbReference type="AlphaFoldDB" id="A0AAN6W3D4"/>
<reference evidence="2" key="2">
    <citation type="submission" date="2023-05" db="EMBL/GenBank/DDBJ databases">
        <authorList>
            <consortium name="Lawrence Berkeley National Laboratory"/>
            <person name="Steindorff A."/>
            <person name="Hensen N."/>
            <person name="Bonometti L."/>
            <person name="Westerberg I."/>
            <person name="Brannstrom I.O."/>
            <person name="Guillou S."/>
            <person name="Cros-Aarteil S."/>
            <person name="Calhoun S."/>
            <person name="Haridas S."/>
            <person name="Kuo A."/>
            <person name="Mondo S."/>
            <person name="Pangilinan J."/>
            <person name="Riley R."/>
            <person name="Labutti K."/>
            <person name="Andreopoulos B."/>
            <person name="Lipzen A."/>
            <person name="Chen C."/>
            <person name="Yanf M."/>
            <person name="Daum C."/>
            <person name="Ng V."/>
            <person name="Clum A."/>
            <person name="Ohm R."/>
            <person name="Martin F."/>
            <person name="Silar P."/>
            <person name="Natvig D."/>
            <person name="Lalanne C."/>
            <person name="Gautier V."/>
            <person name="Ament-Velasquez S.L."/>
            <person name="Kruys A."/>
            <person name="Hutchinson M.I."/>
            <person name="Powell A.J."/>
            <person name="Barry K."/>
            <person name="Miller A.N."/>
            <person name="Grigoriev I.V."/>
            <person name="Debuchy R."/>
            <person name="Gladieux P."/>
            <person name="Thoren M.H."/>
            <person name="Johannesson H."/>
        </authorList>
    </citation>
    <scope>NUCLEOTIDE SEQUENCE</scope>
    <source>
        <strain evidence="2">CBS 892.96</strain>
    </source>
</reference>
<name>A0AAN6W3D4_9PEZI</name>
<protein>
    <submittedName>
        <fullName evidence="2">Uncharacterized protein</fullName>
    </submittedName>
</protein>
<proteinExistence type="predicted"/>
<feature type="transmembrane region" description="Helical" evidence="1">
    <location>
        <begin position="103"/>
        <end position="123"/>
    </location>
</feature>
<gene>
    <name evidence="2" type="ORF">QBC36DRAFT_220359</name>
</gene>
<evidence type="ECO:0000313" key="3">
    <source>
        <dbReference type="Proteomes" id="UP001302321"/>
    </source>
</evidence>
<comment type="caution">
    <text evidence="2">The sequence shown here is derived from an EMBL/GenBank/DDBJ whole genome shotgun (WGS) entry which is preliminary data.</text>
</comment>
<dbReference type="Proteomes" id="UP001302321">
    <property type="component" value="Unassembled WGS sequence"/>
</dbReference>
<dbReference type="EMBL" id="MU866336">
    <property type="protein sequence ID" value="KAK4173547.1"/>
    <property type="molecule type" value="Genomic_DNA"/>
</dbReference>
<reference evidence="2" key="1">
    <citation type="journal article" date="2023" name="Mol. Phylogenet. Evol.">
        <title>Genome-scale phylogeny and comparative genomics of the fungal order Sordariales.</title>
        <authorList>
            <person name="Hensen N."/>
            <person name="Bonometti L."/>
            <person name="Westerberg I."/>
            <person name="Brannstrom I.O."/>
            <person name="Guillou S."/>
            <person name="Cros-Aarteil S."/>
            <person name="Calhoun S."/>
            <person name="Haridas S."/>
            <person name="Kuo A."/>
            <person name="Mondo S."/>
            <person name="Pangilinan J."/>
            <person name="Riley R."/>
            <person name="LaButti K."/>
            <person name="Andreopoulos B."/>
            <person name="Lipzen A."/>
            <person name="Chen C."/>
            <person name="Yan M."/>
            <person name="Daum C."/>
            <person name="Ng V."/>
            <person name="Clum A."/>
            <person name="Steindorff A."/>
            <person name="Ohm R.A."/>
            <person name="Martin F."/>
            <person name="Silar P."/>
            <person name="Natvig D.O."/>
            <person name="Lalanne C."/>
            <person name="Gautier V."/>
            <person name="Ament-Velasquez S.L."/>
            <person name="Kruys A."/>
            <person name="Hutchinson M.I."/>
            <person name="Powell A.J."/>
            <person name="Barry K."/>
            <person name="Miller A.N."/>
            <person name="Grigoriev I.V."/>
            <person name="Debuchy R."/>
            <person name="Gladieux P."/>
            <person name="Hiltunen Thoren M."/>
            <person name="Johannesson H."/>
        </authorList>
    </citation>
    <scope>NUCLEOTIDE SEQUENCE</scope>
    <source>
        <strain evidence="2">CBS 892.96</strain>
    </source>
</reference>
<sequence length="146" mass="16072">MAPKEADDKVTLMDTVRAWGTSSIPPMTLSSLILSLHLRPRLQPLPFLFSPLLAFSSYLTLAGFKIDGAGMTSAWSGIYVLLASRRSPPGGFRQKFMSLRGGVRGLAMGLGILNTVCGAYVYATGDRKAEEEERREINRWGVYKDE</sequence>
<keyword evidence="1" id="KW-1133">Transmembrane helix</keyword>
<organism evidence="2 3">
    <name type="scientific">Triangularia setosa</name>
    <dbReference type="NCBI Taxonomy" id="2587417"/>
    <lineage>
        <taxon>Eukaryota</taxon>
        <taxon>Fungi</taxon>
        <taxon>Dikarya</taxon>
        <taxon>Ascomycota</taxon>
        <taxon>Pezizomycotina</taxon>
        <taxon>Sordariomycetes</taxon>
        <taxon>Sordariomycetidae</taxon>
        <taxon>Sordariales</taxon>
        <taxon>Podosporaceae</taxon>
        <taxon>Triangularia</taxon>
    </lineage>
</organism>
<keyword evidence="1" id="KW-0472">Membrane</keyword>
<feature type="transmembrane region" description="Helical" evidence="1">
    <location>
        <begin position="18"/>
        <end position="38"/>
    </location>
</feature>
<evidence type="ECO:0000313" key="2">
    <source>
        <dbReference type="EMBL" id="KAK4173547.1"/>
    </source>
</evidence>
<keyword evidence="1" id="KW-0812">Transmembrane</keyword>